<protein>
    <recommendedName>
        <fullName evidence="5 14">Homoserine dehydrogenase</fullName>
        <ecNumber evidence="4 14">1.1.1.3</ecNumber>
    </recommendedName>
</protein>
<comment type="pathway">
    <text evidence="1 14">Amino-acid biosynthesis; L-threonine biosynthesis; L-threonine from L-aspartate: step 3/5.</text>
</comment>
<evidence type="ECO:0000256" key="3">
    <source>
        <dbReference type="ARBA" id="ARBA00006753"/>
    </source>
</evidence>
<dbReference type="InterPro" id="IPR036291">
    <property type="entry name" value="NAD(P)-bd_dom_sf"/>
</dbReference>
<dbReference type="GO" id="GO:0009088">
    <property type="term" value="P:threonine biosynthetic process"/>
    <property type="evidence" value="ECO:0007669"/>
    <property type="project" value="UniProtKB-UniPathway"/>
</dbReference>
<dbReference type="Pfam" id="PF00742">
    <property type="entry name" value="Homoserine_dh"/>
    <property type="match status" value="1"/>
</dbReference>
<feature type="binding site" evidence="13">
    <location>
        <position position="183"/>
    </location>
    <ligand>
        <name>L-homoserine</name>
        <dbReference type="ChEBI" id="CHEBI:57476"/>
    </ligand>
</feature>
<dbReference type="Gene3D" id="3.30.360.10">
    <property type="entry name" value="Dihydrodipicolinate Reductase, domain 2"/>
    <property type="match status" value="1"/>
</dbReference>
<feature type="domain" description="Aspartate/homoserine dehydrogenase NAD-binding" evidence="17">
    <location>
        <begin position="8"/>
        <end position="122"/>
    </location>
</feature>
<dbReference type="Proteomes" id="UP000184310">
    <property type="component" value="Unassembled WGS sequence"/>
</dbReference>
<evidence type="ECO:0000256" key="6">
    <source>
        <dbReference type="ARBA" id="ARBA00022605"/>
    </source>
</evidence>
<dbReference type="GO" id="GO:0004412">
    <property type="term" value="F:homoserine dehydrogenase activity"/>
    <property type="evidence" value="ECO:0007669"/>
    <property type="project" value="UniProtKB-EC"/>
</dbReference>
<sequence length="405" mass="44921">MIKVGVLGYGVVGTGIVELIDRNKENNNLRGVIITSILVRNKEKHLNKKYFDLITENANDVFNENNNIIIELIGGINPAYEYIKRALKSGVNVITANKELIAERGDELFKLAKQNGVSLKFEASVAGGIPIIKPMVEMLQGNKIESITGILNGTTNFILTKMYEDGLDYNSVLQKAKELGFAESNPDADVLGYDASRKLSILMTLGFNNRVVCKDIKIKGITDITTKHIAYAKNKGFKIKLIAKGYREKDSVYAAVQPMLIDNDSMLYNVNNEVNAVVVNGDAVGELAFIGKGAGMLPTASAVYGDLLDILNDRNTIINSFNSEVARVNNLVDNELKAILIIKSERYENVLNEVKKEFLYTEIIEENEEELALLIKACNEEQIDNLVKYLEVKDSNIDVVKYLTA</sequence>
<dbReference type="STRING" id="1121302.SAMN02745163_02495"/>
<evidence type="ECO:0000256" key="1">
    <source>
        <dbReference type="ARBA" id="ARBA00005056"/>
    </source>
</evidence>
<dbReference type="FunFam" id="3.30.360.10:FF:000005">
    <property type="entry name" value="Homoserine dehydrogenase"/>
    <property type="match status" value="1"/>
</dbReference>
<evidence type="ECO:0000256" key="12">
    <source>
        <dbReference type="PIRSR" id="PIRSR000098-1"/>
    </source>
</evidence>
<name>A0A1M6LTW1_9CLOT</name>
<evidence type="ECO:0000256" key="5">
    <source>
        <dbReference type="ARBA" id="ARBA00013376"/>
    </source>
</evidence>
<dbReference type="GO" id="GO:0050661">
    <property type="term" value="F:NADP binding"/>
    <property type="evidence" value="ECO:0007669"/>
    <property type="project" value="InterPro"/>
</dbReference>
<feature type="active site" description="Proton donor" evidence="12">
    <location>
        <position position="198"/>
    </location>
</feature>
<dbReference type="InterPro" id="IPR005106">
    <property type="entry name" value="Asp/hSer_DH_NAD-bd"/>
</dbReference>
<dbReference type="InterPro" id="IPR016204">
    <property type="entry name" value="HDH"/>
</dbReference>
<accession>A0A1M6LTW1</accession>
<evidence type="ECO:0000256" key="7">
    <source>
        <dbReference type="ARBA" id="ARBA00022697"/>
    </source>
</evidence>
<keyword evidence="7 14" id="KW-0791">Threonine biosynthesis</keyword>
<organism evidence="18 19">
    <name type="scientific">Clostridium cavendishii DSM 21758</name>
    <dbReference type="NCBI Taxonomy" id="1121302"/>
    <lineage>
        <taxon>Bacteria</taxon>
        <taxon>Bacillati</taxon>
        <taxon>Bacillota</taxon>
        <taxon>Clostridia</taxon>
        <taxon>Eubacteriales</taxon>
        <taxon>Clostridiaceae</taxon>
        <taxon>Clostridium</taxon>
    </lineage>
</organism>
<dbReference type="SUPFAM" id="SSF55347">
    <property type="entry name" value="Glyceraldehyde-3-phosphate dehydrogenase-like, C-terminal domain"/>
    <property type="match status" value="1"/>
</dbReference>
<proteinExistence type="inferred from homology"/>
<keyword evidence="13 14" id="KW-0521">NADP</keyword>
<keyword evidence="9" id="KW-0915">Sodium</keyword>
<evidence type="ECO:0000256" key="13">
    <source>
        <dbReference type="PIRSR" id="PIRSR000098-2"/>
    </source>
</evidence>
<evidence type="ECO:0000259" key="16">
    <source>
        <dbReference type="Pfam" id="PF00742"/>
    </source>
</evidence>
<evidence type="ECO:0000256" key="9">
    <source>
        <dbReference type="ARBA" id="ARBA00023053"/>
    </source>
</evidence>
<dbReference type="SUPFAM" id="SSF51735">
    <property type="entry name" value="NAD(P)-binding Rossmann-fold domains"/>
    <property type="match status" value="1"/>
</dbReference>
<evidence type="ECO:0000259" key="17">
    <source>
        <dbReference type="Pfam" id="PF03447"/>
    </source>
</evidence>
<keyword evidence="8 14" id="KW-0560">Oxidoreductase</keyword>
<evidence type="ECO:0000256" key="10">
    <source>
        <dbReference type="ARBA" id="ARBA00023167"/>
    </source>
</evidence>
<keyword evidence="19" id="KW-1185">Reference proteome</keyword>
<evidence type="ECO:0000256" key="2">
    <source>
        <dbReference type="ARBA" id="ARBA00005062"/>
    </source>
</evidence>
<reference evidence="18 19" key="1">
    <citation type="submission" date="2016-11" db="EMBL/GenBank/DDBJ databases">
        <authorList>
            <person name="Jaros S."/>
            <person name="Januszkiewicz K."/>
            <person name="Wedrychowicz H."/>
        </authorList>
    </citation>
    <scope>NUCLEOTIDE SEQUENCE [LARGE SCALE GENOMIC DNA]</scope>
    <source>
        <strain evidence="18 19">DSM 21758</strain>
    </source>
</reference>
<dbReference type="PANTHER" id="PTHR43331">
    <property type="entry name" value="HOMOSERINE DEHYDROGENASE"/>
    <property type="match status" value="1"/>
</dbReference>
<dbReference type="EC" id="1.1.1.3" evidence="4 14"/>
<comment type="pathway">
    <text evidence="2 14">Amino-acid biosynthesis; L-methionine biosynthesis via de novo pathway; L-homoserine from L-aspartate: step 3/3.</text>
</comment>
<dbReference type="Gene3D" id="3.30.70.260">
    <property type="match status" value="1"/>
</dbReference>
<evidence type="ECO:0000256" key="8">
    <source>
        <dbReference type="ARBA" id="ARBA00023002"/>
    </source>
</evidence>
<dbReference type="GO" id="GO:0009086">
    <property type="term" value="P:methionine biosynthetic process"/>
    <property type="evidence" value="ECO:0007669"/>
    <property type="project" value="UniProtKB-KW"/>
</dbReference>
<comment type="similarity">
    <text evidence="3 15">Belongs to the homoserine dehydrogenase family.</text>
</comment>
<dbReference type="UniPathway" id="UPA00051">
    <property type="reaction ID" value="UER00465"/>
</dbReference>
<evidence type="ECO:0000256" key="14">
    <source>
        <dbReference type="RuleBase" id="RU000579"/>
    </source>
</evidence>
<dbReference type="InterPro" id="IPR001342">
    <property type="entry name" value="HDH_cat"/>
</dbReference>
<dbReference type="RefSeq" id="WP_242958401.1">
    <property type="nucleotide sequence ID" value="NZ_FQZB01000010.1"/>
</dbReference>
<dbReference type="Gene3D" id="3.40.50.720">
    <property type="entry name" value="NAD(P)-binding Rossmann-like Domain"/>
    <property type="match status" value="1"/>
</dbReference>
<comment type="catalytic activity">
    <reaction evidence="11">
        <text>L-homoserine + NADP(+) = L-aspartate 4-semialdehyde + NADPH + H(+)</text>
        <dbReference type="Rhea" id="RHEA:15761"/>
        <dbReference type="ChEBI" id="CHEBI:15378"/>
        <dbReference type="ChEBI" id="CHEBI:57476"/>
        <dbReference type="ChEBI" id="CHEBI:57783"/>
        <dbReference type="ChEBI" id="CHEBI:58349"/>
        <dbReference type="ChEBI" id="CHEBI:537519"/>
        <dbReference type="EC" id="1.1.1.3"/>
    </reaction>
    <physiologicalReaction direction="right-to-left" evidence="11">
        <dbReference type="Rhea" id="RHEA:15763"/>
    </physiologicalReaction>
</comment>
<dbReference type="EMBL" id="FQZB01000010">
    <property type="protein sequence ID" value="SHJ74641.1"/>
    <property type="molecule type" value="Genomic_DNA"/>
</dbReference>
<keyword evidence="10 14" id="KW-0486">Methionine biosynthesis</keyword>
<feature type="binding site" evidence="13">
    <location>
        <position position="98"/>
    </location>
    <ligand>
        <name>NADPH</name>
        <dbReference type="ChEBI" id="CHEBI:57783"/>
    </ligand>
</feature>
<feature type="binding site" evidence="13">
    <location>
        <begin position="7"/>
        <end position="14"/>
    </location>
    <ligand>
        <name>NADP(+)</name>
        <dbReference type="ChEBI" id="CHEBI:58349"/>
    </ligand>
</feature>
<dbReference type="PROSITE" id="PS01042">
    <property type="entry name" value="HOMOSER_DHGENASE"/>
    <property type="match status" value="1"/>
</dbReference>
<dbReference type="UniPathway" id="UPA00050">
    <property type="reaction ID" value="UER00063"/>
</dbReference>
<dbReference type="NCBIfam" id="NF004976">
    <property type="entry name" value="PRK06349.1"/>
    <property type="match status" value="1"/>
</dbReference>
<evidence type="ECO:0000256" key="11">
    <source>
        <dbReference type="ARBA" id="ARBA00048841"/>
    </source>
</evidence>
<keyword evidence="6 14" id="KW-0028">Amino-acid biosynthesis</keyword>
<dbReference type="PIRSF" id="PIRSF000098">
    <property type="entry name" value="Homoser_dehydrog"/>
    <property type="match status" value="1"/>
</dbReference>
<dbReference type="Pfam" id="PF03447">
    <property type="entry name" value="NAD_binding_3"/>
    <property type="match status" value="1"/>
</dbReference>
<evidence type="ECO:0000256" key="4">
    <source>
        <dbReference type="ARBA" id="ARBA00013213"/>
    </source>
</evidence>
<evidence type="ECO:0000256" key="15">
    <source>
        <dbReference type="RuleBase" id="RU004171"/>
    </source>
</evidence>
<evidence type="ECO:0000313" key="18">
    <source>
        <dbReference type="EMBL" id="SHJ74641.1"/>
    </source>
</evidence>
<dbReference type="PANTHER" id="PTHR43331:SF1">
    <property type="entry name" value="HOMOSERINE DEHYDROGENASE"/>
    <property type="match status" value="1"/>
</dbReference>
<evidence type="ECO:0000313" key="19">
    <source>
        <dbReference type="Proteomes" id="UP000184310"/>
    </source>
</evidence>
<dbReference type="InterPro" id="IPR019811">
    <property type="entry name" value="HDH_CS"/>
</dbReference>
<feature type="domain" description="Homoserine dehydrogenase catalytic" evidence="16">
    <location>
        <begin position="130"/>
        <end position="308"/>
    </location>
</feature>
<gene>
    <name evidence="18" type="ORF">SAMN02745163_02495</name>
</gene>
<dbReference type="AlphaFoldDB" id="A0A1M6LTW1"/>